<evidence type="ECO:0000313" key="5">
    <source>
        <dbReference type="EMBL" id="GAA2629981.1"/>
    </source>
</evidence>
<protein>
    <submittedName>
        <fullName evidence="5">ABC transporter ATP-binding protein</fullName>
    </submittedName>
</protein>
<dbReference type="SUPFAM" id="SSF52540">
    <property type="entry name" value="P-loop containing nucleoside triphosphate hydrolases"/>
    <property type="match status" value="1"/>
</dbReference>
<dbReference type="InterPro" id="IPR003593">
    <property type="entry name" value="AAA+_ATPase"/>
</dbReference>
<evidence type="ECO:0000256" key="3">
    <source>
        <dbReference type="ARBA" id="ARBA00022840"/>
    </source>
</evidence>
<dbReference type="SMART" id="SM00382">
    <property type="entry name" value="AAA"/>
    <property type="match status" value="1"/>
</dbReference>
<dbReference type="InterPro" id="IPR032823">
    <property type="entry name" value="BCA_ABC_TP_C"/>
</dbReference>
<dbReference type="Gene3D" id="3.40.50.300">
    <property type="entry name" value="P-loop containing nucleotide triphosphate hydrolases"/>
    <property type="match status" value="1"/>
</dbReference>
<accession>A0ABN3QM22</accession>
<reference evidence="5 6" key="1">
    <citation type="journal article" date="2019" name="Int. J. Syst. Evol. Microbiol.">
        <title>The Global Catalogue of Microorganisms (GCM) 10K type strain sequencing project: providing services to taxonomists for standard genome sequencing and annotation.</title>
        <authorList>
            <consortium name="The Broad Institute Genomics Platform"/>
            <consortium name="The Broad Institute Genome Sequencing Center for Infectious Disease"/>
            <person name="Wu L."/>
            <person name="Ma J."/>
        </authorList>
    </citation>
    <scope>NUCLEOTIDE SEQUENCE [LARGE SCALE GENOMIC DNA]</scope>
    <source>
        <strain evidence="5 6">JCM 4524</strain>
    </source>
</reference>
<name>A0ABN3QM22_9ACTN</name>
<dbReference type="PROSITE" id="PS50893">
    <property type="entry name" value="ABC_TRANSPORTER_2"/>
    <property type="match status" value="1"/>
</dbReference>
<dbReference type="CDD" id="cd03219">
    <property type="entry name" value="ABC_Mj1267_LivG_branched"/>
    <property type="match status" value="1"/>
</dbReference>
<dbReference type="PANTHER" id="PTHR45772:SF9">
    <property type="entry name" value="CONSERVED COMPONENT OF ABC TRANSPORTER FOR NATURAL AMINO ACIDS"/>
    <property type="match status" value="1"/>
</dbReference>
<dbReference type="PANTHER" id="PTHR45772">
    <property type="entry name" value="CONSERVED COMPONENT OF ABC TRANSPORTER FOR NATURAL AMINO ACIDS-RELATED"/>
    <property type="match status" value="1"/>
</dbReference>
<dbReference type="InterPro" id="IPR027417">
    <property type="entry name" value="P-loop_NTPase"/>
</dbReference>
<dbReference type="InterPro" id="IPR051120">
    <property type="entry name" value="ABC_AA/LPS_Transport"/>
</dbReference>
<evidence type="ECO:0000256" key="1">
    <source>
        <dbReference type="ARBA" id="ARBA00022448"/>
    </source>
</evidence>
<evidence type="ECO:0000259" key="4">
    <source>
        <dbReference type="PROSITE" id="PS50893"/>
    </source>
</evidence>
<dbReference type="Pfam" id="PF12399">
    <property type="entry name" value="BCA_ABC_TP_C"/>
    <property type="match status" value="1"/>
</dbReference>
<dbReference type="Proteomes" id="UP001500151">
    <property type="component" value="Unassembled WGS sequence"/>
</dbReference>
<feature type="domain" description="ABC transporter" evidence="4">
    <location>
        <begin position="10"/>
        <end position="251"/>
    </location>
</feature>
<comment type="caution">
    <text evidence="5">The sequence shown here is derived from an EMBL/GenBank/DDBJ whole genome shotgun (WGS) entry which is preliminary data.</text>
</comment>
<keyword evidence="2" id="KW-0547">Nucleotide-binding</keyword>
<keyword evidence="1" id="KW-0813">Transport</keyword>
<proteinExistence type="predicted"/>
<dbReference type="InterPro" id="IPR003439">
    <property type="entry name" value="ABC_transporter-like_ATP-bd"/>
</dbReference>
<keyword evidence="3 5" id="KW-0067">ATP-binding</keyword>
<organism evidence="5 6">
    <name type="scientific">Streptomyces vastus</name>
    <dbReference type="NCBI Taxonomy" id="285451"/>
    <lineage>
        <taxon>Bacteria</taxon>
        <taxon>Bacillati</taxon>
        <taxon>Actinomycetota</taxon>
        <taxon>Actinomycetes</taxon>
        <taxon>Kitasatosporales</taxon>
        <taxon>Streptomycetaceae</taxon>
        <taxon>Streptomyces</taxon>
    </lineage>
</organism>
<sequence length="265" mass="28699">MTEPLVTPLLELRGLTRSYGSLTAVDDVDLAIARGERHALIGPNGAGKSTLFATVAGTLRASGGSVLLSGQDVTSLPEADRARRGMVRTYQHSSLFLDCSVLDNVALAVQRVHRVAHRFDRAARRFRRTEAEARRHLDSVGLCGRARDKVAALSHGERRQLEVAMVLATEPALVMFDEPTAGMSAAETERFVALMERLPEDLTVLIVEHDLDVVFRLADRVTVLHLGKVLASGSPEAIRADEAVQRAYLGSARAEDLFADAGGPR</sequence>
<gene>
    <name evidence="5" type="ORF">GCM10010307_21270</name>
</gene>
<keyword evidence="6" id="KW-1185">Reference proteome</keyword>
<dbReference type="EMBL" id="BAAASJ010000022">
    <property type="protein sequence ID" value="GAA2629981.1"/>
    <property type="molecule type" value="Genomic_DNA"/>
</dbReference>
<dbReference type="Pfam" id="PF00005">
    <property type="entry name" value="ABC_tran"/>
    <property type="match status" value="1"/>
</dbReference>
<evidence type="ECO:0000256" key="2">
    <source>
        <dbReference type="ARBA" id="ARBA00022741"/>
    </source>
</evidence>
<dbReference type="RefSeq" id="WP_344389240.1">
    <property type="nucleotide sequence ID" value="NZ_BAAASJ010000022.1"/>
</dbReference>
<dbReference type="GO" id="GO:0005524">
    <property type="term" value="F:ATP binding"/>
    <property type="evidence" value="ECO:0007669"/>
    <property type="project" value="UniProtKB-KW"/>
</dbReference>
<evidence type="ECO:0000313" key="6">
    <source>
        <dbReference type="Proteomes" id="UP001500151"/>
    </source>
</evidence>